<evidence type="ECO:0000259" key="17">
    <source>
        <dbReference type="Pfam" id="PF00689"/>
    </source>
</evidence>
<feature type="domain" description="Cation-transporting P-type ATPase C-terminal" evidence="17">
    <location>
        <begin position="182"/>
        <end position="358"/>
    </location>
</feature>
<dbReference type="GO" id="GO:0012505">
    <property type="term" value="C:endomembrane system"/>
    <property type="evidence" value="ECO:0007669"/>
    <property type="project" value="UniProtKB-SubCell"/>
</dbReference>
<dbReference type="InterPro" id="IPR006068">
    <property type="entry name" value="ATPase_P-typ_cation-transptr_C"/>
</dbReference>
<dbReference type="PRINTS" id="PR00119">
    <property type="entry name" value="CATATPASE"/>
</dbReference>
<dbReference type="InterPro" id="IPR023214">
    <property type="entry name" value="HAD_sf"/>
</dbReference>
<evidence type="ECO:0000256" key="2">
    <source>
        <dbReference type="ARBA" id="ARBA00012790"/>
    </source>
</evidence>
<evidence type="ECO:0000256" key="16">
    <source>
        <dbReference type="SAM" id="Phobius"/>
    </source>
</evidence>
<evidence type="ECO:0000256" key="10">
    <source>
        <dbReference type="ARBA" id="ARBA00022842"/>
    </source>
</evidence>
<evidence type="ECO:0000256" key="13">
    <source>
        <dbReference type="ARBA" id="ARBA00023065"/>
    </source>
</evidence>
<dbReference type="SUPFAM" id="SSF81665">
    <property type="entry name" value="Calcium ATPase, transmembrane domain M"/>
    <property type="match status" value="1"/>
</dbReference>
<evidence type="ECO:0000256" key="12">
    <source>
        <dbReference type="ARBA" id="ARBA00022989"/>
    </source>
</evidence>
<dbReference type="GO" id="GO:0046872">
    <property type="term" value="F:metal ion binding"/>
    <property type="evidence" value="ECO:0007669"/>
    <property type="project" value="UniProtKB-KW"/>
</dbReference>
<dbReference type="Gene3D" id="3.40.50.1000">
    <property type="entry name" value="HAD superfamily/HAD-like"/>
    <property type="match status" value="1"/>
</dbReference>
<dbReference type="SUPFAM" id="SSF56784">
    <property type="entry name" value="HAD-like"/>
    <property type="match status" value="1"/>
</dbReference>
<evidence type="ECO:0000256" key="7">
    <source>
        <dbReference type="ARBA" id="ARBA00022741"/>
    </source>
</evidence>
<evidence type="ECO:0000256" key="9">
    <source>
        <dbReference type="ARBA" id="ARBA00022840"/>
    </source>
</evidence>
<dbReference type="GO" id="GO:0016887">
    <property type="term" value="F:ATP hydrolysis activity"/>
    <property type="evidence" value="ECO:0007669"/>
    <property type="project" value="InterPro"/>
</dbReference>
<dbReference type="GO" id="GO:0005388">
    <property type="term" value="F:P-type calcium transporter activity"/>
    <property type="evidence" value="ECO:0007669"/>
    <property type="project" value="UniProtKB-EC"/>
</dbReference>
<dbReference type="Gene3D" id="1.20.1110.10">
    <property type="entry name" value="Calcium-transporting ATPase, transmembrane domain"/>
    <property type="match status" value="1"/>
</dbReference>
<evidence type="ECO:0000256" key="6">
    <source>
        <dbReference type="ARBA" id="ARBA00022723"/>
    </source>
</evidence>
<dbReference type="GO" id="GO:0005886">
    <property type="term" value="C:plasma membrane"/>
    <property type="evidence" value="ECO:0007669"/>
    <property type="project" value="TreeGrafter"/>
</dbReference>
<keyword evidence="10" id="KW-0460">Magnesium</keyword>
<keyword evidence="8" id="KW-0106">Calcium</keyword>
<dbReference type="EMBL" id="OIVN01000508">
    <property type="protein sequence ID" value="SPC81339.1"/>
    <property type="molecule type" value="Genomic_DNA"/>
</dbReference>
<dbReference type="InterPro" id="IPR001757">
    <property type="entry name" value="P_typ_ATPase"/>
</dbReference>
<evidence type="ECO:0000256" key="3">
    <source>
        <dbReference type="ARBA" id="ARBA00022448"/>
    </source>
</evidence>
<evidence type="ECO:0000256" key="4">
    <source>
        <dbReference type="ARBA" id="ARBA00022568"/>
    </source>
</evidence>
<dbReference type="FunFam" id="1.20.1110.10:FF:000039">
    <property type="entry name" value="Calcium-transporting ATPase"/>
    <property type="match status" value="1"/>
</dbReference>
<evidence type="ECO:0000313" key="18">
    <source>
        <dbReference type="EMBL" id="SPC81339.1"/>
    </source>
</evidence>
<evidence type="ECO:0000256" key="15">
    <source>
        <dbReference type="ARBA" id="ARBA00048694"/>
    </source>
</evidence>
<keyword evidence="4" id="KW-0109">Calcium transport</keyword>
<dbReference type="Pfam" id="PF00702">
    <property type="entry name" value="Hydrolase"/>
    <property type="match status" value="1"/>
</dbReference>
<feature type="transmembrane region" description="Helical" evidence="16">
    <location>
        <begin position="229"/>
        <end position="250"/>
    </location>
</feature>
<dbReference type="InterPro" id="IPR023298">
    <property type="entry name" value="ATPase_P-typ_TM_dom_sf"/>
</dbReference>
<evidence type="ECO:0000256" key="11">
    <source>
        <dbReference type="ARBA" id="ARBA00022967"/>
    </source>
</evidence>
<evidence type="ECO:0000256" key="1">
    <source>
        <dbReference type="ARBA" id="ARBA00004127"/>
    </source>
</evidence>
<gene>
    <name evidence="18" type="ORF">FSB_LOCUS9221</name>
</gene>
<accession>A0A2N9F3C3</accession>
<dbReference type="NCBIfam" id="TIGR01494">
    <property type="entry name" value="ATPase_P-type"/>
    <property type="match status" value="1"/>
</dbReference>
<proteinExistence type="predicted"/>
<dbReference type="InterPro" id="IPR036412">
    <property type="entry name" value="HAD-like_sf"/>
</dbReference>
<dbReference type="PANTHER" id="PTHR24093:SF369">
    <property type="entry name" value="CALCIUM-TRANSPORTING ATPASE"/>
    <property type="match status" value="1"/>
</dbReference>
<comment type="catalytic activity">
    <reaction evidence="15">
        <text>Ca(2+)(in) + ATP + H2O = Ca(2+)(out) + ADP + phosphate + H(+)</text>
        <dbReference type="Rhea" id="RHEA:18105"/>
        <dbReference type="ChEBI" id="CHEBI:15377"/>
        <dbReference type="ChEBI" id="CHEBI:15378"/>
        <dbReference type="ChEBI" id="CHEBI:29108"/>
        <dbReference type="ChEBI" id="CHEBI:30616"/>
        <dbReference type="ChEBI" id="CHEBI:43474"/>
        <dbReference type="ChEBI" id="CHEBI:456216"/>
        <dbReference type="EC" id="7.2.2.10"/>
    </reaction>
</comment>
<keyword evidence="9" id="KW-0067">ATP-binding</keyword>
<dbReference type="Pfam" id="PF00689">
    <property type="entry name" value="Cation_ATPase_C"/>
    <property type="match status" value="1"/>
</dbReference>
<evidence type="ECO:0000256" key="14">
    <source>
        <dbReference type="ARBA" id="ARBA00023136"/>
    </source>
</evidence>
<keyword evidence="12 16" id="KW-1133">Transmembrane helix</keyword>
<keyword evidence="6" id="KW-0479">Metal-binding</keyword>
<feature type="transmembrane region" description="Helical" evidence="16">
    <location>
        <begin position="338"/>
        <end position="359"/>
    </location>
</feature>
<evidence type="ECO:0000256" key="5">
    <source>
        <dbReference type="ARBA" id="ARBA00022692"/>
    </source>
</evidence>
<keyword evidence="13" id="KW-0406">Ion transport</keyword>
<name>A0A2N9F3C3_FAGSY</name>
<feature type="transmembrane region" description="Helical" evidence="16">
    <location>
        <begin position="306"/>
        <end position="326"/>
    </location>
</feature>
<reference evidence="18" key="1">
    <citation type="submission" date="2018-02" db="EMBL/GenBank/DDBJ databases">
        <authorList>
            <person name="Cohen D.B."/>
            <person name="Kent A.D."/>
        </authorList>
    </citation>
    <scope>NUCLEOTIDE SEQUENCE</scope>
</reference>
<keyword evidence="3" id="KW-0813">Transport</keyword>
<sequence>MVTGDNLQTAKAIALECGILASSEVATEHNIIEGRVFREFSEKEREQVAKTITVMGRSSPNDKLLLVQALRKGGEVVAVTGDGTNDAPALHEADIGLSMGIQGTEVAKESSDIIILDDNFASVVKGNVCSSAYPRVIASMLEVVRWGRSVYANIQKFIQFQLTVNVAALVINVVAAVSSGDVPLNAVQLLWVNLIMDTLGALALATEPPTDHLMHRSPVGRREPLITNIMWRNLLIQAFYQVTVLLVLNFSGTSILHLKSYSTEHAVDVKNSLIFNAFVLCQIFNEFNARKPDEINVFAGVTKNHLFTGIVGVTFVLQILIIEFLGKFTSTVKLNWQQWLISIVIAFVSWPLAVVGKFIPVPKTPLAKYFIRPVQRCRTARNA</sequence>
<organism evidence="18">
    <name type="scientific">Fagus sylvatica</name>
    <name type="common">Beechnut</name>
    <dbReference type="NCBI Taxonomy" id="28930"/>
    <lineage>
        <taxon>Eukaryota</taxon>
        <taxon>Viridiplantae</taxon>
        <taxon>Streptophyta</taxon>
        <taxon>Embryophyta</taxon>
        <taxon>Tracheophyta</taxon>
        <taxon>Spermatophyta</taxon>
        <taxon>Magnoliopsida</taxon>
        <taxon>eudicotyledons</taxon>
        <taxon>Gunneridae</taxon>
        <taxon>Pentapetalae</taxon>
        <taxon>rosids</taxon>
        <taxon>fabids</taxon>
        <taxon>Fagales</taxon>
        <taxon>Fagaceae</taxon>
        <taxon>Fagus</taxon>
    </lineage>
</organism>
<comment type="subcellular location">
    <subcellularLocation>
        <location evidence="1">Endomembrane system</location>
        <topology evidence="1">Multi-pass membrane protein</topology>
    </subcellularLocation>
</comment>
<dbReference type="PANTHER" id="PTHR24093">
    <property type="entry name" value="CATION TRANSPORTING ATPASE"/>
    <property type="match status" value="1"/>
</dbReference>
<keyword evidence="5 16" id="KW-0812">Transmembrane</keyword>
<evidence type="ECO:0000256" key="8">
    <source>
        <dbReference type="ARBA" id="ARBA00022837"/>
    </source>
</evidence>
<dbReference type="PRINTS" id="PR00120">
    <property type="entry name" value="HATPASE"/>
</dbReference>
<dbReference type="GO" id="GO:0005524">
    <property type="term" value="F:ATP binding"/>
    <property type="evidence" value="ECO:0007669"/>
    <property type="project" value="UniProtKB-KW"/>
</dbReference>
<keyword evidence="7" id="KW-0547">Nucleotide-binding</keyword>
<dbReference type="EC" id="7.2.2.10" evidence="2"/>
<keyword evidence="14 16" id="KW-0472">Membrane</keyword>
<protein>
    <recommendedName>
        <fullName evidence="2">P-type Ca(2+) transporter</fullName>
        <ecNumber evidence="2">7.2.2.10</ecNumber>
    </recommendedName>
</protein>
<dbReference type="AlphaFoldDB" id="A0A2N9F3C3"/>
<keyword evidence="11" id="KW-1278">Translocase</keyword>